<reference evidence="16" key="1">
    <citation type="journal article" date="2017" name="BMC Genomics">
        <title>Evolutionarily recent, insertional fission of mitochondrial cox2 into complementary genes in bilaterian Metazoa.</title>
        <authorList>
            <person name="Szafranski P."/>
        </authorList>
    </citation>
    <scope>NUCLEOTIDE SEQUENCE</scope>
</reference>
<dbReference type="PROSITE" id="PS50857">
    <property type="entry name" value="COX2_CUA"/>
    <property type="match status" value="1"/>
</dbReference>
<dbReference type="SUPFAM" id="SSF49503">
    <property type="entry name" value="Cupredoxins"/>
    <property type="match status" value="1"/>
</dbReference>
<evidence type="ECO:0000256" key="6">
    <source>
        <dbReference type="ARBA" id="ARBA00022448"/>
    </source>
</evidence>
<evidence type="ECO:0000259" key="15">
    <source>
        <dbReference type="PROSITE" id="PS50857"/>
    </source>
</evidence>
<protein>
    <recommendedName>
        <fullName evidence="5">cytochrome-c oxidase</fullName>
        <ecNumber evidence="5">7.1.1.9</ecNumber>
    </recommendedName>
    <alternativeName>
        <fullName evidence="13">Cytochrome c oxidase polypeptide II</fullName>
    </alternativeName>
</protein>
<proteinExistence type="inferred from homology"/>
<comment type="subcellular location">
    <subcellularLocation>
        <location evidence="2">Mitochondrion membrane</location>
        <topology evidence="2">Multi-pass membrane protein</topology>
    </subcellularLocation>
</comment>
<evidence type="ECO:0000256" key="1">
    <source>
        <dbReference type="ARBA" id="ARBA00001935"/>
    </source>
</evidence>
<sequence>MKYLKKKGKKLFRLLDTDRRMVVPINNPIRVLTSSLDVIHSFAIPSMGVKVDSVPGRLNQSFLYCQQMGLFFGQCSEICGLNHSYMPFCIEVTSYEKFMEWFKNIAKKY</sequence>
<dbReference type="PROSITE" id="PS00078">
    <property type="entry name" value="COX2"/>
    <property type="match status" value="1"/>
</dbReference>
<geneLocation type="mitochondrion" evidence="16"/>
<dbReference type="AlphaFoldDB" id="A0A1W5YK00"/>
<dbReference type="Gene3D" id="2.60.40.420">
    <property type="entry name" value="Cupredoxins - blue copper proteins"/>
    <property type="match status" value="1"/>
</dbReference>
<dbReference type="GO" id="GO:0031966">
    <property type="term" value="C:mitochondrial membrane"/>
    <property type="evidence" value="ECO:0007669"/>
    <property type="project" value="UniProtKB-SubCell"/>
</dbReference>
<evidence type="ECO:0000256" key="9">
    <source>
        <dbReference type="ARBA" id="ARBA00022982"/>
    </source>
</evidence>
<dbReference type="GO" id="GO:0004129">
    <property type="term" value="F:cytochrome-c oxidase activity"/>
    <property type="evidence" value="ECO:0007669"/>
    <property type="project" value="UniProtKB-EC"/>
</dbReference>
<dbReference type="PRINTS" id="PR01166">
    <property type="entry name" value="CYCOXIDASEII"/>
</dbReference>
<name>A0A1W5YK00_9HYME</name>
<evidence type="ECO:0000256" key="14">
    <source>
        <dbReference type="ARBA" id="ARBA00049512"/>
    </source>
</evidence>
<evidence type="ECO:0000256" key="5">
    <source>
        <dbReference type="ARBA" id="ARBA00012949"/>
    </source>
</evidence>
<gene>
    <name evidence="16" type="primary">cox2b</name>
</gene>
<evidence type="ECO:0000256" key="2">
    <source>
        <dbReference type="ARBA" id="ARBA00004225"/>
    </source>
</evidence>
<comment type="cofactor">
    <cofactor evidence="1">
        <name>Cu cation</name>
        <dbReference type="ChEBI" id="CHEBI:23378"/>
    </cofactor>
</comment>
<evidence type="ECO:0000256" key="4">
    <source>
        <dbReference type="ARBA" id="ARBA00011164"/>
    </source>
</evidence>
<keyword evidence="9" id="KW-0249">Electron transport</keyword>
<keyword evidence="6" id="KW-0813">Transport</keyword>
<comment type="similarity">
    <text evidence="3">Belongs to the cytochrome c oxidase subunit 2 family.</text>
</comment>
<dbReference type="PANTHER" id="PTHR22888">
    <property type="entry name" value="CYTOCHROME C OXIDASE, SUBUNIT II"/>
    <property type="match status" value="1"/>
</dbReference>
<dbReference type="GO" id="GO:0005507">
    <property type="term" value="F:copper ion binding"/>
    <property type="evidence" value="ECO:0007669"/>
    <property type="project" value="InterPro"/>
</dbReference>
<organism evidence="16">
    <name type="scientific">Campsomeris sp. HA10513</name>
    <dbReference type="NCBI Taxonomy" id="1978552"/>
    <lineage>
        <taxon>Eukaryota</taxon>
        <taxon>Metazoa</taxon>
        <taxon>Ecdysozoa</taxon>
        <taxon>Arthropoda</taxon>
        <taxon>Hexapoda</taxon>
        <taxon>Insecta</taxon>
        <taxon>Pterygota</taxon>
        <taxon>Neoptera</taxon>
        <taxon>Endopterygota</taxon>
        <taxon>Hymenoptera</taxon>
        <taxon>Apocrita</taxon>
        <taxon>Aculeata</taxon>
        <taxon>Scolioidea</taxon>
        <taxon>Scoliidae</taxon>
        <taxon>Campsomeris</taxon>
    </lineage>
</organism>
<dbReference type="InterPro" id="IPR008972">
    <property type="entry name" value="Cupredoxin"/>
</dbReference>
<dbReference type="InterPro" id="IPR001505">
    <property type="entry name" value="Copper_CuA"/>
</dbReference>
<dbReference type="EMBL" id="KX090217">
    <property type="protein sequence ID" value="ARI44079.1"/>
    <property type="molecule type" value="Genomic_DNA"/>
</dbReference>
<evidence type="ECO:0000256" key="10">
    <source>
        <dbReference type="ARBA" id="ARBA00023008"/>
    </source>
</evidence>
<comment type="catalytic activity">
    <reaction evidence="14">
        <text>4 Fe(II)-[cytochrome c] + O2 + 8 H(+)(in) = 4 Fe(III)-[cytochrome c] + 2 H2O + 4 H(+)(out)</text>
        <dbReference type="Rhea" id="RHEA:11436"/>
        <dbReference type="Rhea" id="RHEA-COMP:10350"/>
        <dbReference type="Rhea" id="RHEA-COMP:14399"/>
        <dbReference type="ChEBI" id="CHEBI:15377"/>
        <dbReference type="ChEBI" id="CHEBI:15378"/>
        <dbReference type="ChEBI" id="CHEBI:15379"/>
        <dbReference type="ChEBI" id="CHEBI:29033"/>
        <dbReference type="ChEBI" id="CHEBI:29034"/>
        <dbReference type="EC" id="7.1.1.9"/>
    </reaction>
    <physiologicalReaction direction="left-to-right" evidence="14">
        <dbReference type="Rhea" id="RHEA:11437"/>
    </physiologicalReaction>
</comment>
<evidence type="ECO:0000256" key="3">
    <source>
        <dbReference type="ARBA" id="ARBA00007866"/>
    </source>
</evidence>
<comment type="subunit">
    <text evidence="4">Component of the cytochrome c oxidase (complex IV, CIV), a multisubunit enzyme composed of a catalytic core of 3 subunits and several supernumerary subunits. The complex exists as a monomer or a dimer and forms supercomplexes (SCs) in the inner mitochondrial membrane with ubiquinol-cytochrome c oxidoreductase (cytochrome b-c1 complex, complex III, CIII).</text>
</comment>
<evidence type="ECO:0000313" key="16">
    <source>
        <dbReference type="EMBL" id="ARI44079.1"/>
    </source>
</evidence>
<keyword evidence="10" id="KW-0186">Copper</keyword>
<dbReference type="PANTHER" id="PTHR22888:SF9">
    <property type="entry name" value="CYTOCHROME C OXIDASE SUBUNIT 2"/>
    <property type="match status" value="1"/>
</dbReference>
<evidence type="ECO:0000256" key="8">
    <source>
        <dbReference type="ARBA" id="ARBA00022842"/>
    </source>
</evidence>
<dbReference type="GO" id="GO:0042773">
    <property type="term" value="P:ATP synthesis coupled electron transport"/>
    <property type="evidence" value="ECO:0007669"/>
    <property type="project" value="TreeGrafter"/>
</dbReference>
<keyword evidence="11 16" id="KW-0496">Mitochondrion</keyword>
<feature type="domain" description="Cytochrome oxidase subunit II copper A binding" evidence="15">
    <location>
        <begin position="1"/>
        <end position="104"/>
    </location>
</feature>
<keyword evidence="7" id="KW-0479">Metal-binding</keyword>
<evidence type="ECO:0000256" key="12">
    <source>
        <dbReference type="ARBA" id="ARBA00023136"/>
    </source>
</evidence>
<keyword evidence="12" id="KW-0472">Membrane</keyword>
<dbReference type="EC" id="7.1.1.9" evidence="5"/>
<accession>A0A1W5YK00</accession>
<dbReference type="Pfam" id="PF00116">
    <property type="entry name" value="COX2"/>
    <property type="match status" value="1"/>
</dbReference>
<evidence type="ECO:0000256" key="7">
    <source>
        <dbReference type="ARBA" id="ARBA00022723"/>
    </source>
</evidence>
<evidence type="ECO:0000256" key="13">
    <source>
        <dbReference type="ARBA" id="ARBA00031389"/>
    </source>
</evidence>
<dbReference type="InterPro" id="IPR045187">
    <property type="entry name" value="CcO_II"/>
</dbReference>
<evidence type="ECO:0000256" key="11">
    <source>
        <dbReference type="ARBA" id="ARBA00023128"/>
    </source>
</evidence>
<keyword evidence="8" id="KW-0460">Magnesium</keyword>
<dbReference type="InterPro" id="IPR002429">
    <property type="entry name" value="CcO_II-like_C"/>
</dbReference>